<comment type="subcellular location">
    <subcellularLocation>
        <location evidence="1">Cell membrane</location>
        <topology evidence="1">Multi-pass membrane protein</topology>
    </subcellularLocation>
</comment>
<evidence type="ECO:0000256" key="4">
    <source>
        <dbReference type="ARBA" id="ARBA00022989"/>
    </source>
</evidence>
<feature type="transmembrane region" description="Helical" evidence="6">
    <location>
        <begin position="12"/>
        <end position="35"/>
    </location>
</feature>
<evidence type="ECO:0000256" key="5">
    <source>
        <dbReference type="ARBA" id="ARBA00023136"/>
    </source>
</evidence>
<feature type="transmembrane region" description="Helical" evidence="6">
    <location>
        <begin position="80"/>
        <end position="103"/>
    </location>
</feature>
<evidence type="ECO:0000256" key="1">
    <source>
        <dbReference type="ARBA" id="ARBA00004651"/>
    </source>
</evidence>
<feature type="transmembrane region" description="Helical" evidence="6">
    <location>
        <begin position="415"/>
        <end position="433"/>
    </location>
</feature>
<dbReference type="STRING" id="649349.Lbys_2694"/>
<evidence type="ECO:0000256" key="2">
    <source>
        <dbReference type="ARBA" id="ARBA00022475"/>
    </source>
</evidence>
<feature type="transmembrane region" description="Helical" evidence="6">
    <location>
        <begin position="468"/>
        <end position="488"/>
    </location>
</feature>
<keyword evidence="2" id="KW-1003">Cell membrane</keyword>
<dbReference type="InterPro" id="IPR050833">
    <property type="entry name" value="Poly_Biosynth_Transport"/>
</dbReference>
<dbReference type="KEGG" id="lby:Lbys_2694"/>
<evidence type="ECO:0000313" key="7">
    <source>
        <dbReference type="EMBL" id="ADQ18356.1"/>
    </source>
</evidence>
<keyword evidence="3 6" id="KW-0812">Transmembrane</keyword>
<dbReference type="HOGENOM" id="CLU_022017_7_2_10"/>
<accession>E4RQE8</accession>
<dbReference type="EMBL" id="CP002305">
    <property type="protein sequence ID" value="ADQ18356.1"/>
    <property type="molecule type" value="Genomic_DNA"/>
</dbReference>
<keyword evidence="5 6" id="KW-0472">Membrane</keyword>
<reference key="1">
    <citation type="submission" date="2010-11" db="EMBL/GenBank/DDBJ databases">
        <title>The complete genome of Leadbetterella byssophila DSM 17132.</title>
        <authorList>
            <consortium name="US DOE Joint Genome Institute (JGI-PGF)"/>
            <person name="Lucas S."/>
            <person name="Copeland A."/>
            <person name="Lapidus A."/>
            <person name="Glavina del Rio T."/>
            <person name="Dalin E."/>
            <person name="Tice H."/>
            <person name="Bruce D."/>
            <person name="Goodwin L."/>
            <person name="Pitluck S."/>
            <person name="Kyrpides N."/>
            <person name="Mavromatis K."/>
            <person name="Ivanova N."/>
            <person name="Teshima H."/>
            <person name="Brettin T."/>
            <person name="Detter J.C."/>
            <person name="Han C."/>
            <person name="Tapia R."/>
            <person name="Land M."/>
            <person name="Hauser L."/>
            <person name="Markowitz V."/>
            <person name="Cheng J.-F."/>
            <person name="Hugenholtz P."/>
            <person name="Woyke T."/>
            <person name="Wu D."/>
            <person name="Tindall B."/>
            <person name="Pomrenke H.G."/>
            <person name="Brambilla E."/>
            <person name="Klenk H.-P."/>
            <person name="Eisen J.A."/>
        </authorList>
    </citation>
    <scope>NUCLEOTIDE SEQUENCE [LARGE SCALE GENOMIC DNA]</scope>
    <source>
        <strain>DSM 17132</strain>
    </source>
</reference>
<feature type="transmembrane region" description="Helical" evidence="6">
    <location>
        <begin position="236"/>
        <end position="257"/>
    </location>
</feature>
<feature type="transmembrane region" description="Helical" evidence="6">
    <location>
        <begin position="445"/>
        <end position="462"/>
    </location>
</feature>
<feature type="transmembrane region" description="Helical" evidence="6">
    <location>
        <begin position="115"/>
        <end position="137"/>
    </location>
</feature>
<feature type="transmembrane region" description="Helical" evidence="6">
    <location>
        <begin position="386"/>
        <end position="409"/>
    </location>
</feature>
<feature type="transmembrane region" description="Helical" evidence="6">
    <location>
        <begin position="47"/>
        <end position="68"/>
    </location>
</feature>
<gene>
    <name evidence="7" type="ordered locus">Lbys_2694</name>
</gene>
<feature type="transmembrane region" description="Helical" evidence="6">
    <location>
        <begin position="324"/>
        <end position="347"/>
    </location>
</feature>
<dbReference type="AlphaFoldDB" id="E4RQE8"/>
<name>E4RQE8_LEAB4</name>
<dbReference type="RefSeq" id="WP_013409390.1">
    <property type="nucleotide sequence ID" value="NC_014655.1"/>
</dbReference>
<feature type="transmembrane region" description="Helical" evidence="6">
    <location>
        <begin position="198"/>
        <end position="215"/>
    </location>
</feature>
<organism evidence="7 8">
    <name type="scientific">Leadbetterella byssophila (strain DSM 17132 / JCM 16389 / KACC 11308 / NBRC 106382 / 4M15)</name>
    <dbReference type="NCBI Taxonomy" id="649349"/>
    <lineage>
        <taxon>Bacteria</taxon>
        <taxon>Pseudomonadati</taxon>
        <taxon>Bacteroidota</taxon>
        <taxon>Cytophagia</taxon>
        <taxon>Cytophagales</taxon>
        <taxon>Leadbetterellaceae</taxon>
        <taxon>Leadbetterella</taxon>
    </lineage>
</organism>
<evidence type="ECO:0000256" key="6">
    <source>
        <dbReference type="SAM" id="Phobius"/>
    </source>
</evidence>
<evidence type="ECO:0000256" key="3">
    <source>
        <dbReference type="ARBA" id="ARBA00022692"/>
    </source>
</evidence>
<reference evidence="7 8" key="2">
    <citation type="journal article" date="2011" name="Stand. Genomic Sci.">
        <title>Complete genome sequence of Leadbetterella byssophila type strain (4M15).</title>
        <authorList>
            <person name="Abt B."/>
            <person name="Teshima H."/>
            <person name="Lucas S."/>
            <person name="Lapidus A."/>
            <person name="Del Rio T.G."/>
            <person name="Nolan M."/>
            <person name="Tice H."/>
            <person name="Cheng J.F."/>
            <person name="Pitluck S."/>
            <person name="Liolios K."/>
            <person name="Pagani I."/>
            <person name="Ivanova N."/>
            <person name="Mavromatis K."/>
            <person name="Pati A."/>
            <person name="Tapia R."/>
            <person name="Han C."/>
            <person name="Goodwin L."/>
            <person name="Chen A."/>
            <person name="Palaniappan K."/>
            <person name="Land M."/>
            <person name="Hauser L."/>
            <person name="Chang Y.J."/>
            <person name="Jeffries C.D."/>
            <person name="Rohde M."/>
            <person name="Goker M."/>
            <person name="Tindall B.J."/>
            <person name="Detter J.C."/>
            <person name="Woyke T."/>
            <person name="Bristow J."/>
            <person name="Eisen J.A."/>
            <person name="Markowitz V."/>
            <person name="Hugenholtz P."/>
            <person name="Klenk H.P."/>
            <person name="Kyrpides N.C."/>
        </authorList>
    </citation>
    <scope>NUCLEOTIDE SEQUENCE [LARGE SCALE GENOMIC DNA]</scope>
    <source>
        <strain evidence="8">DSM 17132 / JCM 16389 / KACC 11308 / NBRC 106382 / 4M15</strain>
    </source>
</reference>
<dbReference type="GO" id="GO:0005886">
    <property type="term" value="C:plasma membrane"/>
    <property type="evidence" value="ECO:0007669"/>
    <property type="project" value="UniProtKB-SubCell"/>
</dbReference>
<keyword evidence="4 6" id="KW-1133">Transmembrane helix</keyword>
<dbReference type="OrthoDB" id="9814608at2"/>
<proteinExistence type="predicted"/>
<dbReference type="Pfam" id="PF13440">
    <property type="entry name" value="Polysacc_synt_3"/>
    <property type="match status" value="1"/>
</dbReference>
<dbReference type="PANTHER" id="PTHR30250">
    <property type="entry name" value="PST FAMILY PREDICTED COLANIC ACID TRANSPORTER"/>
    <property type="match status" value="1"/>
</dbReference>
<feature type="transmembrane region" description="Helical" evidence="6">
    <location>
        <begin position="277"/>
        <end position="297"/>
    </location>
</feature>
<evidence type="ECO:0000313" key="8">
    <source>
        <dbReference type="Proteomes" id="UP000007435"/>
    </source>
</evidence>
<dbReference type="PANTHER" id="PTHR30250:SF11">
    <property type="entry name" value="O-ANTIGEN TRANSPORTER-RELATED"/>
    <property type="match status" value="1"/>
</dbReference>
<sequence>MSFLKKLAGDAVLYGMSTIVGRLLNWLMVALYTRVFENRELLAENGLFYALVVPLNIIYTFGLETAFFRFASKKENQQKYFNLILTFIILFGATLSGLIIFFSEEIAVALNFPDASHLVILFAVILWVDAVCAIAFVKLRANQQAKTFVAIKLANIFLTIGATLFFIFFCQGVLSGKFLTDQAYWVKNFYSVEDGPDYIIFANYIASLLTLLLLWKQFVGFKMQWNQTELKKILEYAWPLMIMGLAGSINLVADRLLFRKFLPPGFYPQFPSVDEAFGLYANVYKLSIFMTLVVQAYRYAAEPLFFSKVGDKNSPGMIALSTKWFTIACIVIWIGVSVNLNIIALILGENYRYGLEVVPVLLLANLFIGLYGNLSIWFKLSDQTQYGSYITIGTMCVTVALNILLIPVYGFMGCAIAFALSSLMMVGACYILGQKHYPIPYETGRVLLYLAIAAGIIILYSFRDAKASVGNFVLQCGICLVFLAFVIVMERKSVSSGQ</sequence>
<feature type="transmembrane region" description="Helical" evidence="6">
    <location>
        <begin position="149"/>
        <end position="174"/>
    </location>
</feature>
<keyword evidence="8" id="KW-1185">Reference proteome</keyword>
<feature type="transmembrane region" description="Helical" evidence="6">
    <location>
        <begin position="353"/>
        <end position="374"/>
    </location>
</feature>
<dbReference type="eggNOG" id="COG2244">
    <property type="taxonomic scope" value="Bacteria"/>
</dbReference>
<dbReference type="Proteomes" id="UP000007435">
    <property type="component" value="Chromosome"/>
</dbReference>
<protein>
    <submittedName>
        <fullName evidence="7">Polysaccharide biosynthesis protein</fullName>
    </submittedName>
</protein>